<reference evidence="1 2" key="1">
    <citation type="submission" date="2018-06" db="EMBL/GenBank/DDBJ databases">
        <title>Comparative genomics reveals the genomic features of Rhizophagus irregularis, R. cerebriforme, R. diaphanum and Gigaspora rosea, and their symbiotic lifestyle signature.</title>
        <authorList>
            <person name="Morin E."/>
            <person name="San Clemente H."/>
            <person name="Chen E.C.H."/>
            <person name="De La Providencia I."/>
            <person name="Hainaut M."/>
            <person name="Kuo A."/>
            <person name="Kohler A."/>
            <person name="Murat C."/>
            <person name="Tang N."/>
            <person name="Roy S."/>
            <person name="Loubradou J."/>
            <person name="Henrissat B."/>
            <person name="Grigoriev I.V."/>
            <person name="Corradi N."/>
            <person name="Roux C."/>
            <person name="Martin F.M."/>
        </authorList>
    </citation>
    <scope>NUCLEOTIDE SEQUENCE [LARGE SCALE GENOMIC DNA]</scope>
    <source>
        <strain evidence="1 2">DAOM 194757</strain>
    </source>
</reference>
<dbReference type="STRING" id="44941.A0A397U6P0"/>
<proteinExistence type="predicted"/>
<dbReference type="AlphaFoldDB" id="A0A397U6P0"/>
<keyword evidence="2" id="KW-1185">Reference proteome</keyword>
<organism evidence="1 2">
    <name type="scientific">Gigaspora rosea</name>
    <dbReference type="NCBI Taxonomy" id="44941"/>
    <lineage>
        <taxon>Eukaryota</taxon>
        <taxon>Fungi</taxon>
        <taxon>Fungi incertae sedis</taxon>
        <taxon>Mucoromycota</taxon>
        <taxon>Glomeromycotina</taxon>
        <taxon>Glomeromycetes</taxon>
        <taxon>Diversisporales</taxon>
        <taxon>Gigasporaceae</taxon>
        <taxon>Gigaspora</taxon>
    </lineage>
</organism>
<evidence type="ECO:0000313" key="1">
    <source>
        <dbReference type="EMBL" id="RIB04738.1"/>
    </source>
</evidence>
<dbReference type="OrthoDB" id="10264544at2759"/>
<name>A0A397U6P0_9GLOM</name>
<comment type="caution">
    <text evidence="1">The sequence shown here is derived from an EMBL/GenBank/DDBJ whole genome shotgun (WGS) entry which is preliminary data.</text>
</comment>
<evidence type="ECO:0000313" key="2">
    <source>
        <dbReference type="Proteomes" id="UP000266673"/>
    </source>
</evidence>
<accession>A0A397U6P0</accession>
<dbReference type="Proteomes" id="UP000266673">
    <property type="component" value="Unassembled WGS sequence"/>
</dbReference>
<protein>
    <submittedName>
        <fullName evidence="1">Uncharacterized protein</fullName>
    </submittedName>
</protein>
<dbReference type="EMBL" id="QKWP01002117">
    <property type="protein sequence ID" value="RIB04738.1"/>
    <property type="molecule type" value="Genomic_DNA"/>
</dbReference>
<gene>
    <name evidence="1" type="ORF">C2G38_2221509</name>
</gene>
<sequence>MFRRLGTATNSSQKVDYDIFVLKKNTEGGIDAVSMKFQGVATENTFTINKSASENGDDSIKAKGGLKVESHPALLLDQSGKLDLKRASALMPKPNFATANQRLAPAISKQEAKALTPSEELDDISLNPYYDPRAGTVAPQRRVRKKFKFVQRGKYEALGNQMRAQVLKLSFFIHASRQI</sequence>